<dbReference type="SMART" id="SM00283">
    <property type="entry name" value="MA"/>
    <property type="match status" value="1"/>
</dbReference>
<dbReference type="PROSITE" id="PS50111">
    <property type="entry name" value="CHEMOTAXIS_TRANSDUC_2"/>
    <property type="match status" value="1"/>
</dbReference>
<dbReference type="GO" id="GO:0016020">
    <property type="term" value="C:membrane"/>
    <property type="evidence" value="ECO:0007669"/>
    <property type="project" value="InterPro"/>
</dbReference>
<dbReference type="Gene3D" id="1.10.287.950">
    <property type="entry name" value="Methyl-accepting chemotaxis protein"/>
    <property type="match status" value="1"/>
</dbReference>
<dbReference type="GO" id="GO:0006935">
    <property type="term" value="P:chemotaxis"/>
    <property type="evidence" value="ECO:0007669"/>
    <property type="project" value="InterPro"/>
</dbReference>
<name>A0A6L3STE9_9HYPH</name>
<dbReference type="Proteomes" id="UP000474159">
    <property type="component" value="Unassembled WGS sequence"/>
</dbReference>
<dbReference type="AlphaFoldDB" id="A0A6L3STE9"/>
<proteinExistence type="inferred from homology"/>
<keyword evidence="6" id="KW-1185">Reference proteome</keyword>
<evidence type="ECO:0000256" key="2">
    <source>
        <dbReference type="ARBA" id="ARBA00029447"/>
    </source>
</evidence>
<reference evidence="5 6" key="1">
    <citation type="submission" date="2019-09" db="EMBL/GenBank/DDBJ databases">
        <title>YIM 48816 draft genome.</title>
        <authorList>
            <person name="Jiang L."/>
        </authorList>
    </citation>
    <scope>NUCLEOTIDE SEQUENCE [LARGE SCALE GENOMIC DNA]</scope>
    <source>
        <strain evidence="5 6">YIM 48816</strain>
    </source>
</reference>
<dbReference type="RefSeq" id="WP_151002460.1">
    <property type="nucleotide sequence ID" value="NZ_VZZK01000027.1"/>
</dbReference>
<dbReference type="Pfam" id="PF00015">
    <property type="entry name" value="MCPsignal"/>
    <property type="match status" value="1"/>
</dbReference>
<evidence type="ECO:0000313" key="5">
    <source>
        <dbReference type="EMBL" id="KAB1076722.1"/>
    </source>
</evidence>
<comment type="similarity">
    <text evidence="2">Belongs to the methyl-accepting chemotaxis (MCP) protein family.</text>
</comment>
<sequence length="417" mass="42801">MVSFFRRSAVVEQAIVPSAPAVPPPVITAVAAAAPLAVDLGALRQQASVSAAASEAGTSIGWITHDAAQVADQARLIAAASEEVAASTSEIAARSQTSAETAERARSGIAECAHDMRLAGDRMQVIESRTAEIGGCLDGFASAARRIEEMASAIAAISAQTNLLALNATIEAARAGEAGRGFAVVAGEVKALSAQTAKATEEIRARLATLKGELSAMHEAVDQSRAAVTAGSEVMARANARVEAESISVATAAAEMRAMAEIMDQQILATSEISSSVTRIANGTEKARGEIADAIGSLLNLEAMSRQLLDGNGDSAMAERLVRLPADCAAWRRRLASVLVGLNPVTDEAATCIGQEAPLPANVQRSLDAARRHAGAVVAGIRTADWDAATQNFRDFEAKLGETVAAAKSAEIGAQAA</sequence>
<dbReference type="OrthoDB" id="4514964at2"/>
<evidence type="ECO:0000256" key="1">
    <source>
        <dbReference type="ARBA" id="ARBA00023224"/>
    </source>
</evidence>
<dbReference type="PANTHER" id="PTHR32089">
    <property type="entry name" value="METHYL-ACCEPTING CHEMOTAXIS PROTEIN MCPB"/>
    <property type="match status" value="1"/>
</dbReference>
<protein>
    <submittedName>
        <fullName evidence="5">Chemotaxis protein</fullName>
    </submittedName>
</protein>
<gene>
    <name evidence="5" type="ORF">F6X53_21775</name>
</gene>
<feature type="domain" description="Methyl-accepting transducer" evidence="4">
    <location>
        <begin position="45"/>
        <end position="281"/>
    </location>
</feature>
<dbReference type="InterPro" id="IPR004090">
    <property type="entry name" value="Chemotax_Me-accpt_rcpt"/>
</dbReference>
<dbReference type="PRINTS" id="PR00260">
    <property type="entry name" value="CHEMTRNSDUCR"/>
</dbReference>
<dbReference type="InterPro" id="IPR004089">
    <property type="entry name" value="MCPsignal_dom"/>
</dbReference>
<organism evidence="5 6">
    <name type="scientific">Methylobacterium soli</name>
    <dbReference type="NCBI Taxonomy" id="553447"/>
    <lineage>
        <taxon>Bacteria</taxon>
        <taxon>Pseudomonadati</taxon>
        <taxon>Pseudomonadota</taxon>
        <taxon>Alphaproteobacteria</taxon>
        <taxon>Hyphomicrobiales</taxon>
        <taxon>Methylobacteriaceae</taxon>
        <taxon>Methylobacterium</taxon>
    </lineage>
</organism>
<accession>A0A6L3STE9</accession>
<dbReference type="EMBL" id="VZZK01000027">
    <property type="protein sequence ID" value="KAB1076722.1"/>
    <property type="molecule type" value="Genomic_DNA"/>
</dbReference>
<keyword evidence="1 3" id="KW-0807">Transducer</keyword>
<evidence type="ECO:0000313" key="6">
    <source>
        <dbReference type="Proteomes" id="UP000474159"/>
    </source>
</evidence>
<evidence type="ECO:0000259" key="4">
    <source>
        <dbReference type="PROSITE" id="PS50111"/>
    </source>
</evidence>
<dbReference type="GO" id="GO:0007165">
    <property type="term" value="P:signal transduction"/>
    <property type="evidence" value="ECO:0007669"/>
    <property type="project" value="UniProtKB-KW"/>
</dbReference>
<comment type="caution">
    <text evidence="5">The sequence shown here is derived from an EMBL/GenBank/DDBJ whole genome shotgun (WGS) entry which is preliminary data.</text>
</comment>
<dbReference type="SUPFAM" id="SSF58104">
    <property type="entry name" value="Methyl-accepting chemotaxis protein (MCP) signaling domain"/>
    <property type="match status" value="1"/>
</dbReference>
<dbReference type="PANTHER" id="PTHR32089:SF112">
    <property type="entry name" value="LYSOZYME-LIKE PROTEIN-RELATED"/>
    <property type="match status" value="1"/>
</dbReference>
<dbReference type="GO" id="GO:0004888">
    <property type="term" value="F:transmembrane signaling receptor activity"/>
    <property type="evidence" value="ECO:0007669"/>
    <property type="project" value="InterPro"/>
</dbReference>
<evidence type="ECO:0000256" key="3">
    <source>
        <dbReference type="PROSITE-ProRule" id="PRU00284"/>
    </source>
</evidence>